<evidence type="ECO:0000313" key="1">
    <source>
        <dbReference type="EMBL" id="KZP07998.1"/>
    </source>
</evidence>
<dbReference type="EMBL" id="KV417734">
    <property type="protein sequence ID" value="KZP07998.1"/>
    <property type="molecule type" value="Genomic_DNA"/>
</dbReference>
<dbReference type="Proteomes" id="UP000076532">
    <property type="component" value="Unassembled WGS sequence"/>
</dbReference>
<proteinExistence type="predicted"/>
<dbReference type="AlphaFoldDB" id="A0A165WXA5"/>
<reference evidence="1 2" key="1">
    <citation type="journal article" date="2016" name="Mol. Biol. Evol.">
        <title>Comparative Genomics of Early-Diverging Mushroom-Forming Fungi Provides Insights into the Origins of Lignocellulose Decay Capabilities.</title>
        <authorList>
            <person name="Nagy L.G."/>
            <person name="Riley R."/>
            <person name="Tritt A."/>
            <person name="Adam C."/>
            <person name="Daum C."/>
            <person name="Floudas D."/>
            <person name="Sun H."/>
            <person name="Yadav J.S."/>
            <person name="Pangilinan J."/>
            <person name="Larsson K.H."/>
            <person name="Matsuura K."/>
            <person name="Barry K."/>
            <person name="Labutti K."/>
            <person name="Kuo R."/>
            <person name="Ohm R.A."/>
            <person name="Bhattacharya S.S."/>
            <person name="Shirouzu T."/>
            <person name="Yoshinaga Y."/>
            <person name="Martin F.M."/>
            <person name="Grigoriev I.V."/>
            <person name="Hibbett D.S."/>
        </authorList>
    </citation>
    <scope>NUCLEOTIDE SEQUENCE [LARGE SCALE GENOMIC DNA]</scope>
    <source>
        <strain evidence="1 2">CBS 109695</strain>
    </source>
</reference>
<evidence type="ECO:0000313" key="2">
    <source>
        <dbReference type="Proteomes" id="UP000076532"/>
    </source>
</evidence>
<gene>
    <name evidence="1" type="ORF">FIBSPDRAFT_271355</name>
</gene>
<keyword evidence="2" id="KW-1185">Reference proteome</keyword>
<sequence>MRHHNSSVHGRPRCATEPTVGCVQYLVICQCNTDSNLRYFRTETPNCVSAFPLFFTMFCGNWGQCHGARGMAKSVGVRKSGRERQATCPGVRETFRRTWISFLNRSFCQGSVATVKFEPLPRRSLLPSFSLRHPTPSLYITFFLFLFISLNIPL</sequence>
<accession>A0A165WXA5</accession>
<protein>
    <submittedName>
        <fullName evidence="1">Uncharacterized protein</fullName>
    </submittedName>
</protein>
<organism evidence="1 2">
    <name type="scientific">Athelia psychrophila</name>
    <dbReference type="NCBI Taxonomy" id="1759441"/>
    <lineage>
        <taxon>Eukaryota</taxon>
        <taxon>Fungi</taxon>
        <taxon>Dikarya</taxon>
        <taxon>Basidiomycota</taxon>
        <taxon>Agaricomycotina</taxon>
        <taxon>Agaricomycetes</taxon>
        <taxon>Agaricomycetidae</taxon>
        <taxon>Atheliales</taxon>
        <taxon>Atheliaceae</taxon>
        <taxon>Athelia</taxon>
    </lineage>
</organism>
<name>A0A165WXA5_9AGAM</name>